<keyword evidence="3" id="KW-0677">Repeat</keyword>
<dbReference type="PANTHER" id="PTHR46042:SF1">
    <property type="entry name" value="DIPHTHINE METHYLTRANSFERASE"/>
    <property type="match status" value="1"/>
</dbReference>
<gene>
    <name evidence="9" type="ORF">AMTR_s00044p00133320</name>
</gene>
<comment type="catalytic activity">
    <reaction evidence="7">
        <text>diphthine methyl ester-[translation elongation factor 2] + H2O = diphthine-[translation elongation factor 2] + methanol + H(+)</text>
        <dbReference type="Rhea" id="RHEA:42656"/>
        <dbReference type="Rhea" id="RHEA-COMP:10172"/>
        <dbReference type="Rhea" id="RHEA-COMP:10173"/>
        <dbReference type="ChEBI" id="CHEBI:15377"/>
        <dbReference type="ChEBI" id="CHEBI:15378"/>
        <dbReference type="ChEBI" id="CHEBI:17790"/>
        <dbReference type="ChEBI" id="CHEBI:79005"/>
        <dbReference type="ChEBI" id="CHEBI:82696"/>
        <dbReference type="EC" id="3.1.1.97"/>
    </reaction>
</comment>
<dbReference type="PANTHER" id="PTHR46042">
    <property type="entry name" value="DIPHTHINE METHYLTRANSFERASE"/>
    <property type="match status" value="1"/>
</dbReference>
<keyword evidence="10" id="KW-1185">Reference proteome</keyword>
<reference evidence="10" key="1">
    <citation type="journal article" date="2013" name="Science">
        <title>The Amborella genome and the evolution of flowering plants.</title>
        <authorList>
            <consortium name="Amborella Genome Project"/>
        </authorList>
    </citation>
    <scope>NUCLEOTIDE SEQUENCE [LARGE SCALE GENOMIC DNA]</scope>
</reference>
<dbReference type="InterPro" id="IPR001680">
    <property type="entry name" value="WD40_rpt"/>
</dbReference>
<evidence type="ECO:0000256" key="7">
    <source>
        <dbReference type="ARBA" id="ARBA00047551"/>
    </source>
</evidence>
<evidence type="ECO:0000313" key="10">
    <source>
        <dbReference type="Proteomes" id="UP000017836"/>
    </source>
</evidence>
<proteinExistence type="inferred from homology"/>
<dbReference type="EMBL" id="KI392384">
    <property type="protein sequence ID" value="ERN17152.1"/>
    <property type="molecule type" value="Genomic_DNA"/>
</dbReference>
<dbReference type="HOGENOM" id="CLU_036100_3_0_1"/>
<dbReference type="STRING" id="13333.U5D6W4"/>
<dbReference type="Gene3D" id="2.130.10.10">
    <property type="entry name" value="YVTN repeat-like/Quinoprotein amine dehydrogenase"/>
    <property type="match status" value="1"/>
</dbReference>
<feature type="repeat" description="WD" evidence="8">
    <location>
        <begin position="85"/>
        <end position="127"/>
    </location>
</feature>
<comment type="pathway">
    <text evidence="1">Protein modification; peptidyl-diphthamide biosynthesis.</text>
</comment>
<dbReference type="InterPro" id="IPR015943">
    <property type="entry name" value="WD40/YVTN_repeat-like_dom_sf"/>
</dbReference>
<dbReference type="PROSITE" id="PS50082">
    <property type="entry name" value="WD_REPEATS_2"/>
    <property type="match status" value="1"/>
</dbReference>
<dbReference type="PROSITE" id="PS50294">
    <property type="entry name" value="WD_REPEATS_REGION"/>
    <property type="match status" value="1"/>
</dbReference>
<dbReference type="eggNOG" id="KOG0280">
    <property type="taxonomic scope" value="Eukaryota"/>
</dbReference>
<organism evidence="9 10">
    <name type="scientific">Amborella trichopoda</name>
    <dbReference type="NCBI Taxonomy" id="13333"/>
    <lineage>
        <taxon>Eukaryota</taxon>
        <taxon>Viridiplantae</taxon>
        <taxon>Streptophyta</taxon>
        <taxon>Embryophyta</taxon>
        <taxon>Tracheophyta</taxon>
        <taxon>Spermatophyta</taxon>
        <taxon>Magnoliopsida</taxon>
        <taxon>Amborellales</taxon>
        <taxon>Amborellaceae</taxon>
        <taxon>Amborella</taxon>
    </lineage>
</organism>
<evidence type="ECO:0000313" key="9">
    <source>
        <dbReference type="EMBL" id="ERN17152.1"/>
    </source>
</evidence>
<dbReference type="Pfam" id="PF00400">
    <property type="entry name" value="WD40"/>
    <property type="match status" value="1"/>
</dbReference>
<evidence type="ECO:0000256" key="4">
    <source>
        <dbReference type="ARBA" id="ARBA00022801"/>
    </source>
</evidence>
<evidence type="ECO:0000256" key="5">
    <source>
        <dbReference type="ARBA" id="ARBA00038092"/>
    </source>
</evidence>
<accession>U5D6W4</accession>
<evidence type="ECO:0000256" key="3">
    <source>
        <dbReference type="ARBA" id="ARBA00022737"/>
    </source>
</evidence>
<keyword evidence="4" id="KW-0378">Hydrolase</keyword>
<comment type="similarity">
    <text evidence="5">Belongs to the DPH7 family.</text>
</comment>
<dbReference type="GO" id="GO:0061685">
    <property type="term" value="F:diphthine methylesterase activity"/>
    <property type="evidence" value="ECO:0007669"/>
    <property type="project" value="UniProtKB-EC"/>
</dbReference>
<evidence type="ECO:0000256" key="8">
    <source>
        <dbReference type="PROSITE-ProRule" id="PRU00221"/>
    </source>
</evidence>
<evidence type="ECO:0000256" key="1">
    <source>
        <dbReference type="ARBA" id="ARBA00005156"/>
    </source>
</evidence>
<dbReference type="Gramene" id="ERN17152">
    <property type="protein sequence ID" value="ERN17152"/>
    <property type="gene ID" value="AMTR_s00044p00133320"/>
</dbReference>
<protein>
    <recommendedName>
        <fullName evidence="6">methylated diphthine methylhydrolase</fullName>
        <ecNumber evidence="6">3.1.1.97</ecNumber>
    </recommendedName>
</protein>
<sequence length="222" mass="24981">MCLCLDWSPSAKSIATGLSDGSMAISTLREGSIHPEKAWKAHDFELWSASFDTQQPELIYTGADDCKFAGWDVRESTTKPIFQNSKTHKMGVCSISKCPNSLNLLLTGSYDEHLRLWDVRSMQRPIVEEELCLGGGVWRIKHHPYLEGLLLAACMHNGFSIIRIKDGVLEIVERYDRHESLAYGADWQKVDSSQSSGIETKSFAATCSFYDQCLRVWIPKNS</sequence>
<name>U5D6W4_AMBTC</name>
<dbReference type="Proteomes" id="UP000017836">
    <property type="component" value="Unassembled WGS sequence"/>
</dbReference>
<dbReference type="InterPro" id="IPR019775">
    <property type="entry name" value="WD40_repeat_CS"/>
</dbReference>
<dbReference type="PROSITE" id="PS00678">
    <property type="entry name" value="WD_REPEATS_1"/>
    <property type="match status" value="1"/>
</dbReference>
<evidence type="ECO:0000256" key="2">
    <source>
        <dbReference type="ARBA" id="ARBA00022574"/>
    </source>
</evidence>
<dbReference type="OMA" id="LVCCMYD"/>
<dbReference type="EC" id="3.1.1.97" evidence="6"/>
<dbReference type="AlphaFoldDB" id="U5D6W4"/>
<dbReference type="SUPFAM" id="SSF50978">
    <property type="entry name" value="WD40 repeat-like"/>
    <property type="match status" value="1"/>
</dbReference>
<dbReference type="SMART" id="SM00320">
    <property type="entry name" value="WD40"/>
    <property type="match status" value="3"/>
</dbReference>
<dbReference type="InterPro" id="IPR052415">
    <property type="entry name" value="Diphthine_MTase"/>
</dbReference>
<dbReference type="InterPro" id="IPR036322">
    <property type="entry name" value="WD40_repeat_dom_sf"/>
</dbReference>
<keyword evidence="2 8" id="KW-0853">WD repeat</keyword>
<evidence type="ECO:0000256" key="6">
    <source>
        <dbReference type="ARBA" id="ARBA00039131"/>
    </source>
</evidence>